<dbReference type="InterPro" id="IPR035959">
    <property type="entry name" value="RutC-like_sf"/>
</dbReference>
<dbReference type="eggNOG" id="COG0251">
    <property type="taxonomic scope" value="Bacteria"/>
</dbReference>
<dbReference type="PANTHER" id="PTHR43760:SF1">
    <property type="entry name" value="ENDORIBONUCLEASE L-PSP_CHORISMATE MUTASE-LIKE DOMAIN-CONTAINING PROTEIN"/>
    <property type="match status" value="1"/>
</dbReference>
<dbReference type="CDD" id="cd02199">
    <property type="entry name" value="YjgF_YER057c_UK114_like_1"/>
    <property type="match status" value="1"/>
</dbReference>
<dbReference type="SUPFAM" id="SSF55298">
    <property type="entry name" value="YjgF-like"/>
    <property type="match status" value="1"/>
</dbReference>
<keyword evidence="2" id="KW-1185">Reference proteome</keyword>
<gene>
    <name evidence="1" type="ORF">A6J80_19750</name>
</gene>
<name>A0A1V0GXA4_9RHOB</name>
<dbReference type="Proteomes" id="UP000191257">
    <property type="component" value="Chromosome"/>
</dbReference>
<dbReference type="Pfam" id="PF01042">
    <property type="entry name" value="Ribonuc_L-PSP"/>
    <property type="match status" value="1"/>
</dbReference>
<evidence type="ECO:0000313" key="1">
    <source>
        <dbReference type="EMBL" id="ARC38299.1"/>
    </source>
</evidence>
<dbReference type="AlphaFoldDB" id="A0A1V0GXA4"/>
<dbReference type="RefSeq" id="WP_080622667.1">
    <property type="nucleotide sequence ID" value="NZ_CAWMZI010000001.1"/>
</dbReference>
<protein>
    <submittedName>
        <fullName evidence="1">RidA family protein</fullName>
    </submittedName>
</protein>
<dbReference type="STRING" id="147645.A6J80_19750"/>
<dbReference type="PANTHER" id="PTHR43760">
    <property type="entry name" value="ENDORIBONUCLEASE-RELATED"/>
    <property type="match status" value="1"/>
</dbReference>
<accession>A0A1V0GXA4</accession>
<dbReference type="EMBL" id="CP020442">
    <property type="protein sequence ID" value="ARC38299.1"/>
    <property type="molecule type" value="Genomic_DNA"/>
</dbReference>
<proteinExistence type="predicted"/>
<dbReference type="InterPro" id="IPR013813">
    <property type="entry name" value="Endoribo_LPSP/chorism_mut-like"/>
</dbReference>
<evidence type="ECO:0000313" key="2">
    <source>
        <dbReference type="Proteomes" id="UP000191257"/>
    </source>
</evidence>
<dbReference type="KEGG" id="pye:A6J80_19750"/>
<sequence>MSVPFQPIPQGDYVPARRHGALIFTSGMTPRRDGVLLHHGPVRSDTPADAYGDAVRLACGNALAAARGMLAPGESLAAILSLTVYVAAEPGFAAHSRIADLASAHLRAELGEAGIGCRAAVGVASLPGNAPVEIQLVAAV</sequence>
<dbReference type="Gene3D" id="3.30.1330.40">
    <property type="entry name" value="RutC-like"/>
    <property type="match status" value="1"/>
</dbReference>
<organism evidence="1 2">
    <name type="scientific">Paracoccus yeei</name>
    <dbReference type="NCBI Taxonomy" id="147645"/>
    <lineage>
        <taxon>Bacteria</taxon>
        <taxon>Pseudomonadati</taxon>
        <taxon>Pseudomonadota</taxon>
        <taxon>Alphaproteobacteria</taxon>
        <taxon>Rhodobacterales</taxon>
        <taxon>Paracoccaceae</taxon>
        <taxon>Paracoccus</taxon>
    </lineage>
</organism>
<dbReference type="InterPro" id="IPR006175">
    <property type="entry name" value="YjgF/YER057c/UK114"/>
</dbReference>
<reference evidence="1" key="1">
    <citation type="submission" date="2017-12" db="EMBL/GenBank/DDBJ databases">
        <title>FDA dAtabase for Regulatory Grade micrObial Sequences (FDA-ARGOS): Supporting development and validation of Infectious Disease Dx tests.</title>
        <authorList>
            <person name="Campos J."/>
            <person name="Goldberg B."/>
            <person name="Tallon L."/>
            <person name="Sadzewicz L."/>
            <person name="Sengamalay N."/>
            <person name="Ott S."/>
            <person name="Godinez A."/>
            <person name="Nagaraj S."/>
            <person name="Vyas G."/>
            <person name="Aluvathingal J."/>
            <person name="Nadendla S."/>
            <person name="Geyer C."/>
            <person name="Nandy P."/>
            <person name="Hobson J."/>
            <person name="Sichtig H."/>
        </authorList>
    </citation>
    <scope>NUCLEOTIDE SEQUENCE</scope>
    <source>
        <strain evidence="1">FDAARGOS_252</strain>
    </source>
</reference>